<sequence>MDTSLSALQNLLDTISTISKDVSTEIARRPDQMTQISAMFVRLDAYYGKVYYLAKYICDEEEYLIQAVEEGKVEDIQEFLGQVDGKAENCEKDLESLIEYLETERQNLLQQDGDLKKRKEDAHSTKIIGIGTTIIGVIILTGSGLLAISSKGGTRNLGFKGFVAALAVTSAGIFVAIKGSSTKSSNQDDHYCTLFAIDEKNHFLVKVRVSFVQLTII</sequence>
<reference evidence="2" key="1">
    <citation type="submission" date="2017-05" db="UniProtKB">
        <authorList>
            <consortium name="EnsemblMetazoa"/>
        </authorList>
    </citation>
    <scope>IDENTIFICATION</scope>
</reference>
<name>A0A1X7T3D3_AMPQE</name>
<evidence type="ECO:0000256" key="1">
    <source>
        <dbReference type="SAM" id="Phobius"/>
    </source>
</evidence>
<dbReference type="AlphaFoldDB" id="A0A1X7T3D3"/>
<protein>
    <submittedName>
        <fullName evidence="2">Uncharacterized protein</fullName>
    </submittedName>
</protein>
<keyword evidence="1" id="KW-1133">Transmembrane helix</keyword>
<evidence type="ECO:0000313" key="2">
    <source>
        <dbReference type="EnsemblMetazoa" id="Aqu2.1.08967_001"/>
    </source>
</evidence>
<feature type="transmembrane region" description="Helical" evidence="1">
    <location>
        <begin position="159"/>
        <end position="177"/>
    </location>
</feature>
<dbReference type="EnsemblMetazoa" id="Aqu2.1.08967_001">
    <property type="protein sequence ID" value="Aqu2.1.08967_001"/>
    <property type="gene ID" value="Aqu2.1.08967"/>
</dbReference>
<organism evidence="2">
    <name type="scientific">Amphimedon queenslandica</name>
    <name type="common">Sponge</name>
    <dbReference type="NCBI Taxonomy" id="400682"/>
    <lineage>
        <taxon>Eukaryota</taxon>
        <taxon>Metazoa</taxon>
        <taxon>Porifera</taxon>
        <taxon>Demospongiae</taxon>
        <taxon>Heteroscleromorpha</taxon>
        <taxon>Haplosclerida</taxon>
        <taxon>Niphatidae</taxon>
        <taxon>Amphimedon</taxon>
    </lineage>
</organism>
<feature type="transmembrane region" description="Helical" evidence="1">
    <location>
        <begin position="127"/>
        <end position="147"/>
    </location>
</feature>
<accession>A0A1X7T3D3</accession>
<keyword evidence="1" id="KW-0812">Transmembrane</keyword>
<proteinExistence type="predicted"/>
<dbReference type="InParanoid" id="A0A1X7T3D3"/>
<keyword evidence="1" id="KW-0472">Membrane</keyword>